<dbReference type="GO" id="GO:0009007">
    <property type="term" value="F:site-specific DNA-methyltransferase (adenine-specific) activity"/>
    <property type="evidence" value="ECO:0007669"/>
    <property type="project" value="UniProtKB-EC"/>
</dbReference>
<evidence type="ECO:0000259" key="8">
    <source>
        <dbReference type="Pfam" id="PF02384"/>
    </source>
</evidence>
<comment type="caution">
    <text evidence="9">The sequence shown here is derived from an EMBL/GenBank/DDBJ whole genome shotgun (WGS) entry which is preliminary data.</text>
</comment>
<evidence type="ECO:0000313" key="9">
    <source>
        <dbReference type="EMBL" id="HAG0016111.1"/>
    </source>
</evidence>
<reference evidence="9" key="1">
    <citation type="journal article" date="2018" name="Genome Biol.">
        <title>SKESA: strategic k-mer extension for scrupulous assemblies.</title>
        <authorList>
            <person name="Souvorov A."/>
            <person name="Agarwala R."/>
            <person name="Lipman D.J."/>
        </authorList>
    </citation>
    <scope>NUCLEOTIDE SEQUENCE</scope>
    <source>
        <strain evidence="9">MA.CK_00/00002125</strain>
    </source>
</reference>
<accession>A0A756IDZ3</accession>
<evidence type="ECO:0000256" key="7">
    <source>
        <dbReference type="ARBA" id="ARBA00047942"/>
    </source>
</evidence>
<dbReference type="InterPro" id="IPR003356">
    <property type="entry name" value="DNA_methylase_A-5"/>
</dbReference>
<dbReference type="Pfam" id="PF02384">
    <property type="entry name" value="N6_Mtase"/>
    <property type="match status" value="1"/>
</dbReference>
<dbReference type="SUPFAM" id="SSF53335">
    <property type="entry name" value="S-adenosyl-L-methionine-dependent methyltransferases"/>
    <property type="match status" value="1"/>
</dbReference>
<sequence>MMKPDSNYNLRSIREAFKAKGIFYTPPELAELVKSYIPFKPVKVYDPTCGDGGLLAVFGDDVLKFGQEINAPQLDVARDRLINFTGYCGDTLKDDGFADEKFDCIVANPPFSVKWEPDESDKRFRDAHCVPGAARADYAFLLHILYHLSDDGVAAVLGFPGILYRGGREGKIRQWLIDNNHISKVVAIPGKTFVDTSIATVLLVLDKSGRHESVEFIDKEDGKCRVVSKAEIIRNDYNLSVNYYIQREVIKEQFDPVVLEMSAREEQLKNLRAELELSRLCCGFEGLPLNPHLDDIIEIVESFRQ</sequence>
<keyword evidence="3 9" id="KW-0489">Methyltransferase</keyword>
<evidence type="ECO:0000256" key="4">
    <source>
        <dbReference type="ARBA" id="ARBA00022679"/>
    </source>
</evidence>
<dbReference type="PANTHER" id="PTHR42933">
    <property type="entry name" value="SLR6095 PROTEIN"/>
    <property type="match status" value="1"/>
</dbReference>
<dbReference type="InterPro" id="IPR002052">
    <property type="entry name" value="DNA_methylase_N6_adenine_CS"/>
</dbReference>
<dbReference type="GO" id="GO:0003677">
    <property type="term" value="F:DNA binding"/>
    <property type="evidence" value="ECO:0007669"/>
    <property type="project" value="InterPro"/>
</dbReference>
<dbReference type="PROSITE" id="PS00092">
    <property type="entry name" value="N6_MTASE"/>
    <property type="match status" value="1"/>
</dbReference>
<protein>
    <recommendedName>
        <fullName evidence="2">site-specific DNA-methyltransferase (adenine-specific)</fullName>
        <ecNumber evidence="2">2.1.1.72</ecNumber>
    </recommendedName>
</protein>
<dbReference type="GO" id="GO:0008170">
    <property type="term" value="F:N-methyltransferase activity"/>
    <property type="evidence" value="ECO:0007669"/>
    <property type="project" value="InterPro"/>
</dbReference>
<dbReference type="EMBL" id="DAAWYJ010000015">
    <property type="protein sequence ID" value="HAG0016111.1"/>
    <property type="molecule type" value="Genomic_DNA"/>
</dbReference>
<dbReference type="AlphaFoldDB" id="A0A756IDZ3"/>
<feature type="domain" description="DNA methylase adenine-specific" evidence="8">
    <location>
        <begin position="14"/>
        <end position="220"/>
    </location>
</feature>
<keyword evidence="4" id="KW-0808">Transferase</keyword>
<evidence type="ECO:0000256" key="2">
    <source>
        <dbReference type="ARBA" id="ARBA00011900"/>
    </source>
</evidence>
<evidence type="ECO:0000256" key="5">
    <source>
        <dbReference type="ARBA" id="ARBA00022691"/>
    </source>
</evidence>
<keyword evidence="5" id="KW-0949">S-adenosyl-L-methionine</keyword>
<dbReference type="Gene3D" id="3.40.50.150">
    <property type="entry name" value="Vaccinia Virus protein VP39"/>
    <property type="match status" value="1"/>
</dbReference>
<dbReference type="InterPro" id="IPR029063">
    <property type="entry name" value="SAM-dependent_MTases_sf"/>
</dbReference>
<dbReference type="GO" id="GO:0009307">
    <property type="term" value="P:DNA restriction-modification system"/>
    <property type="evidence" value="ECO:0007669"/>
    <property type="project" value="UniProtKB-KW"/>
</dbReference>
<gene>
    <name evidence="9" type="ORF">G8O67_003432</name>
</gene>
<proteinExistence type="inferred from homology"/>
<dbReference type="PRINTS" id="PR00507">
    <property type="entry name" value="N12N6MTFRASE"/>
</dbReference>
<dbReference type="GO" id="GO:0032259">
    <property type="term" value="P:methylation"/>
    <property type="evidence" value="ECO:0007669"/>
    <property type="project" value="UniProtKB-KW"/>
</dbReference>
<dbReference type="EC" id="2.1.1.72" evidence="2"/>
<comment type="similarity">
    <text evidence="1">Belongs to the N(4)/N(6)-methyltransferase family.</text>
</comment>
<evidence type="ECO:0000256" key="3">
    <source>
        <dbReference type="ARBA" id="ARBA00022603"/>
    </source>
</evidence>
<dbReference type="PANTHER" id="PTHR42933:SF1">
    <property type="entry name" value="SITE-SPECIFIC DNA-METHYLTRANSFERASE (ADENINE-SPECIFIC)"/>
    <property type="match status" value="1"/>
</dbReference>
<reference evidence="9" key="2">
    <citation type="submission" date="2020-02" db="EMBL/GenBank/DDBJ databases">
        <authorList>
            <consortium name="NCBI Pathogen Detection Project"/>
        </authorList>
    </citation>
    <scope>NUCLEOTIDE SEQUENCE</scope>
    <source>
        <strain evidence="9">MA.CK_00/00002125</strain>
    </source>
</reference>
<comment type="catalytic activity">
    <reaction evidence="7">
        <text>a 2'-deoxyadenosine in DNA + S-adenosyl-L-methionine = an N(6)-methyl-2'-deoxyadenosine in DNA + S-adenosyl-L-homocysteine + H(+)</text>
        <dbReference type="Rhea" id="RHEA:15197"/>
        <dbReference type="Rhea" id="RHEA-COMP:12418"/>
        <dbReference type="Rhea" id="RHEA-COMP:12419"/>
        <dbReference type="ChEBI" id="CHEBI:15378"/>
        <dbReference type="ChEBI" id="CHEBI:57856"/>
        <dbReference type="ChEBI" id="CHEBI:59789"/>
        <dbReference type="ChEBI" id="CHEBI:90615"/>
        <dbReference type="ChEBI" id="CHEBI:90616"/>
        <dbReference type="EC" id="2.1.1.72"/>
    </reaction>
</comment>
<dbReference type="CDD" id="cd02440">
    <property type="entry name" value="AdoMet_MTases"/>
    <property type="match status" value="1"/>
</dbReference>
<evidence type="ECO:0000256" key="1">
    <source>
        <dbReference type="ARBA" id="ARBA00006594"/>
    </source>
</evidence>
<keyword evidence="6" id="KW-0680">Restriction system</keyword>
<organism evidence="9">
    <name type="scientific">Salmonella enterica</name>
    <name type="common">Salmonella choleraesuis</name>
    <dbReference type="NCBI Taxonomy" id="28901"/>
    <lineage>
        <taxon>Bacteria</taxon>
        <taxon>Pseudomonadati</taxon>
        <taxon>Pseudomonadota</taxon>
        <taxon>Gammaproteobacteria</taxon>
        <taxon>Enterobacterales</taxon>
        <taxon>Enterobacteriaceae</taxon>
        <taxon>Salmonella</taxon>
    </lineage>
</organism>
<evidence type="ECO:0000256" key="6">
    <source>
        <dbReference type="ARBA" id="ARBA00022747"/>
    </source>
</evidence>
<name>A0A756IDZ3_SALER</name>
<dbReference type="InterPro" id="IPR051537">
    <property type="entry name" value="DNA_Adenine_Mtase"/>
</dbReference>